<keyword evidence="2" id="KW-1185">Reference proteome</keyword>
<organism evidence="1 2">
    <name type="scientific">Nocardia panacis</name>
    <dbReference type="NCBI Taxonomy" id="2340916"/>
    <lineage>
        <taxon>Bacteria</taxon>
        <taxon>Bacillati</taxon>
        <taxon>Actinomycetota</taxon>
        <taxon>Actinomycetes</taxon>
        <taxon>Mycobacteriales</taxon>
        <taxon>Nocardiaceae</taxon>
        <taxon>Nocardia</taxon>
    </lineage>
</organism>
<dbReference type="AlphaFoldDB" id="A0A3A4KFE3"/>
<dbReference type="EMBL" id="QZFU01000015">
    <property type="protein sequence ID" value="RJO77689.1"/>
    <property type="molecule type" value="Genomic_DNA"/>
</dbReference>
<name>A0A3A4KFE3_9NOCA</name>
<accession>A0A3A4KFE3</accession>
<comment type="caution">
    <text evidence="1">The sequence shown here is derived from an EMBL/GenBank/DDBJ whole genome shotgun (WGS) entry which is preliminary data.</text>
</comment>
<evidence type="ECO:0000313" key="2">
    <source>
        <dbReference type="Proteomes" id="UP000266677"/>
    </source>
</evidence>
<reference evidence="1 2" key="1">
    <citation type="submission" date="2018-09" db="EMBL/GenBank/DDBJ databases">
        <title>YIM PH21274 draft genome.</title>
        <authorList>
            <person name="Miao C."/>
        </authorList>
    </citation>
    <scope>NUCLEOTIDE SEQUENCE [LARGE SCALE GENOMIC DNA]</scope>
    <source>
        <strain evidence="1 2">YIM PH 21724</strain>
    </source>
</reference>
<sequence length="60" mass="6325">MQQGQPLEDWPVQVVGTVHADEAVMFLNAAKVGEDGVSACPISLQLISRTGLGVRSAAFE</sequence>
<gene>
    <name evidence="1" type="ORF">D5S18_08125</name>
</gene>
<proteinExistence type="predicted"/>
<protein>
    <submittedName>
        <fullName evidence="1">Uncharacterized protein</fullName>
    </submittedName>
</protein>
<dbReference type="Proteomes" id="UP000266677">
    <property type="component" value="Unassembled WGS sequence"/>
</dbReference>
<evidence type="ECO:0000313" key="1">
    <source>
        <dbReference type="EMBL" id="RJO77689.1"/>
    </source>
</evidence>